<proteinExistence type="predicted"/>
<evidence type="ECO:0000256" key="1">
    <source>
        <dbReference type="ARBA" id="ARBA00004141"/>
    </source>
</evidence>
<dbReference type="SUPFAM" id="SSF52540">
    <property type="entry name" value="P-loop containing nucleoside triphosphate hydrolases"/>
    <property type="match status" value="1"/>
</dbReference>
<evidence type="ECO:0000313" key="10">
    <source>
        <dbReference type="Proteomes" id="UP000033590"/>
    </source>
</evidence>
<keyword evidence="4" id="KW-0547">Nucleotide-binding</keyword>
<protein>
    <submittedName>
        <fullName evidence="9">ABC transporter ATPase</fullName>
    </submittedName>
</protein>
<dbReference type="PROSITE" id="PS50893">
    <property type="entry name" value="ABC_TRANSPORTER_2"/>
    <property type="match status" value="1"/>
</dbReference>
<dbReference type="GO" id="GO:0016887">
    <property type="term" value="F:ATP hydrolysis activity"/>
    <property type="evidence" value="ECO:0007669"/>
    <property type="project" value="InterPro"/>
</dbReference>
<dbReference type="Pfam" id="PF00005">
    <property type="entry name" value="ABC_tran"/>
    <property type="match status" value="1"/>
</dbReference>
<evidence type="ECO:0000313" key="9">
    <source>
        <dbReference type="EMBL" id="KJQ74612.1"/>
    </source>
</evidence>
<dbReference type="InterPro" id="IPR003439">
    <property type="entry name" value="ABC_transporter-like_ATP-bd"/>
</dbReference>
<dbReference type="Proteomes" id="UP000033590">
    <property type="component" value="Unassembled WGS sequence"/>
</dbReference>
<keyword evidence="2" id="KW-0813">Transport</keyword>
<evidence type="ECO:0000256" key="7">
    <source>
        <dbReference type="ARBA" id="ARBA00023136"/>
    </source>
</evidence>
<keyword evidence="6" id="KW-1133">Transmembrane helix</keyword>
<dbReference type="RefSeq" id="WP_052689569.1">
    <property type="nucleotide sequence ID" value="NZ_JYGS01000004.1"/>
</dbReference>
<dbReference type="PANTHER" id="PTHR48041:SF139">
    <property type="entry name" value="PROTEIN SCARLET"/>
    <property type="match status" value="1"/>
</dbReference>
<dbReference type="GO" id="GO:0042626">
    <property type="term" value="F:ATPase-coupled transmembrane transporter activity"/>
    <property type="evidence" value="ECO:0007669"/>
    <property type="project" value="TreeGrafter"/>
</dbReference>
<sequence length="530" mass="60330">MKDYIVKIVCPSCSKKIGVGWKFCAFCGEYVDNSKPKVELRYLDDSRSDYNQKEKNTHFKMPSSFKQVSEKIKDSISEKIDKGEEVSDNTLSFFTFVITKDGVEIKELDEIVNGLQNSSIQKDYLGYYLQSESEDIYVNNVKIEVGKKHYLTNRDTLRQGETIYIFSLMNQKDVEWQQEGITLQIADKIGDSFEVFDDEIFYLIPNDDQVILNNRIPQDKIRLKNYDLVSIHHRLFLVYDNQLIFQNELTEEQEKSIAENINSISDDTSLSVSIRKRLAGEKLLLSDIDFSVSSGEIVLILGGSGAGKTTLINAIMGIEKADAEILLGNINIYNQFDKVKRMIANVPQFSLHREKDSVYMTLKNAAEMKLVRDFTKDKSLLEDKISRVLETVKLTKKRDSLVSELSGGEKKRLSIATEYIADPVLFVLDEPDSGVDGSNARSIMSSLRNIADDNKIVFIISHSPDRTPELFDKVLVLAKSEEESCGKLAFYGSVEETLSFFNVNQLELVVSEVEATPDDYIKKYKDYRGD</sequence>
<dbReference type="Gene3D" id="3.40.50.300">
    <property type="entry name" value="P-loop containing nucleotide triphosphate hydrolases"/>
    <property type="match status" value="1"/>
</dbReference>
<name>A0A0F2DUE5_STRMT</name>
<dbReference type="EMBL" id="JYGS01000004">
    <property type="protein sequence ID" value="KJQ74612.1"/>
    <property type="molecule type" value="Genomic_DNA"/>
</dbReference>
<evidence type="ECO:0000256" key="2">
    <source>
        <dbReference type="ARBA" id="ARBA00022448"/>
    </source>
</evidence>
<dbReference type="PROSITE" id="PS00211">
    <property type="entry name" value="ABC_TRANSPORTER_1"/>
    <property type="match status" value="1"/>
</dbReference>
<evidence type="ECO:0000259" key="8">
    <source>
        <dbReference type="PROSITE" id="PS50893"/>
    </source>
</evidence>
<dbReference type="GO" id="GO:0016020">
    <property type="term" value="C:membrane"/>
    <property type="evidence" value="ECO:0007669"/>
    <property type="project" value="UniProtKB-SubCell"/>
</dbReference>
<dbReference type="InterPro" id="IPR050352">
    <property type="entry name" value="ABCG_transporters"/>
</dbReference>
<dbReference type="PATRIC" id="fig|28037.215.peg.870"/>
<dbReference type="GO" id="GO:0005524">
    <property type="term" value="F:ATP binding"/>
    <property type="evidence" value="ECO:0007669"/>
    <property type="project" value="UniProtKB-KW"/>
</dbReference>
<dbReference type="SMART" id="SM00382">
    <property type="entry name" value="AAA"/>
    <property type="match status" value="1"/>
</dbReference>
<dbReference type="InterPro" id="IPR027417">
    <property type="entry name" value="P-loop_NTPase"/>
</dbReference>
<evidence type="ECO:0000256" key="4">
    <source>
        <dbReference type="ARBA" id="ARBA00022741"/>
    </source>
</evidence>
<evidence type="ECO:0000256" key="5">
    <source>
        <dbReference type="ARBA" id="ARBA00022840"/>
    </source>
</evidence>
<dbReference type="InterPro" id="IPR017871">
    <property type="entry name" value="ABC_transporter-like_CS"/>
</dbReference>
<gene>
    <name evidence="9" type="primary">adcC_2</name>
    <name evidence="9" type="ORF">TZ93_00890</name>
</gene>
<keyword evidence="3" id="KW-0812">Transmembrane</keyword>
<comment type="caution">
    <text evidence="9">The sequence shown here is derived from an EMBL/GenBank/DDBJ whole genome shotgun (WGS) entry which is preliminary data.</text>
</comment>
<dbReference type="AlphaFoldDB" id="A0A0F2DUE5"/>
<evidence type="ECO:0000256" key="6">
    <source>
        <dbReference type="ARBA" id="ARBA00022989"/>
    </source>
</evidence>
<keyword evidence="7" id="KW-0472">Membrane</keyword>
<keyword evidence="5" id="KW-0067">ATP-binding</keyword>
<dbReference type="PANTHER" id="PTHR48041">
    <property type="entry name" value="ABC TRANSPORTER G FAMILY MEMBER 28"/>
    <property type="match status" value="1"/>
</dbReference>
<organism evidence="9 10">
    <name type="scientific">Streptococcus mitis</name>
    <dbReference type="NCBI Taxonomy" id="28037"/>
    <lineage>
        <taxon>Bacteria</taxon>
        <taxon>Bacillati</taxon>
        <taxon>Bacillota</taxon>
        <taxon>Bacilli</taxon>
        <taxon>Lactobacillales</taxon>
        <taxon>Streptococcaceae</taxon>
        <taxon>Streptococcus</taxon>
        <taxon>Streptococcus mitis group</taxon>
    </lineage>
</organism>
<comment type="subcellular location">
    <subcellularLocation>
        <location evidence="1">Membrane</location>
        <topology evidence="1">Multi-pass membrane protein</topology>
    </subcellularLocation>
</comment>
<accession>A0A0F2DUE5</accession>
<dbReference type="InterPro" id="IPR003593">
    <property type="entry name" value="AAA+_ATPase"/>
</dbReference>
<evidence type="ECO:0000256" key="3">
    <source>
        <dbReference type="ARBA" id="ARBA00022692"/>
    </source>
</evidence>
<feature type="domain" description="ABC transporter" evidence="8">
    <location>
        <begin position="269"/>
        <end position="504"/>
    </location>
</feature>
<reference evidence="9 10" key="1">
    <citation type="submission" date="2015-02" db="EMBL/GenBank/DDBJ databases">
        <title>Evolution of amylase-binding proteins of oral streptococcal species.</title>
        <authorList>
            <person name="Haase E.M."/>
        </authorList>
    </citation>
    <scope>NUCLEOTIDE SEQUENCE [LARGE SCALE GENOMIC DNA]</scope>
    <source>
        <strain evidence="9 10">SK145</strain>
    </source>
</reference>